<dbReference type="GO" id="GO:0005509">
    <property type="term" value="F:calcium ion binding"/>
    <property type="evidence" value="ECO:0007669"/>
    <property type="project" value="UniProtKB-UniRule"/>
</dbReference>
<dbReference type="InterPro" id="IPR001881">
    <property type="entry name" value="EGF-like_Ca-bd_dom"/>
</dbReference>
<dbReference type="EMBL" id="CVRI01000020">
    <property type="protein sequence ID" value="CRK91007.1"/>
    <property type="molecule type" value="Genomic_DNA"/>
</dbReference>
<dbReference type="PROSITE" id="PS01187">
    <property type="entry name" value="EGF_CA"/>
    <property type="match status" value="2"/>
</dbReference>
<protein>
    <submittedName>
        <fullName evidence="14">CLUMA_CG004695, isoform A</fullName>
    </submittedName>
</protein>
<reference evidence="14 15" key="1">
    <citation type="submission" date="2015-04" db="EMBL/GenBank/DDBJ databases">
        <authorList>
            <person name="Syromyatnikov M.Y."/>
            <person name="Popov V.N."/>
        </authorList>
    </citation>
    <scope>NUCLEOTIDE SEQUENCE [LARGE SCALE GENOMIC DNA]</scope>
</reference>
<evidence type="ECO:0000256" key="11">
    <source>
        <dbReference type="SAM" id="SignalP"/>
    </source>
</evidence>
<evidence type="ECO:0000259" key="12">
    <source>
        <dbReference type="PROSITE" id="PS50026"/>
    </source>
</evidence>
<dbReference type="SMART" id="SM00179">
    <property type="entry name" value="EGF_CA"/>
    <property type="match status" value="4"/>
</dbReference>
<dbReference type="Pfam" id="PF12947">
    <property type="entry name" value="EGF_3"/>
    <property type="match status" value="1"/>
</dbReference>
<evidence type="ECO:0000256" key="7">
    <source>
        <dbReference type="ARBA" id="ARBA00023157"/>
    </source>
</evidence>
<evidence type="ECO:0000256" key="8">
    <source>
        <dbReference type="ARBA" id="ARBA00023180"/>
    </source>
</evidence>
<keyword evidence="3 11" id="KW-0732">Signal</keyword>
<keyword evidence="15" id="KW-1185">Reference proteome</keyword>
<dbReference type="InterPro" id="IPR017897">
    <property type="entry name" value="Thrombospondin_3_rpt"/>
</dbReference>
<dbReference type="Gene3D" id="2.10.25.10">
    <property type="entry name" value="Laminin"/>
    <property type="match status" value="5"/>
</dbReference>
<feature type="domain" description="EGF-like" evidence="12">
    <location>
        <begin position="215"/>
        <end position="253"/>
    </location>
</feature>
<dbReference type="InterPro" id="IPR013320">
    <property type="entry name" value="ConA-like_dom_sf"/>
</dbReference>
<dbReference type="AlphaFoldDB" id="A0A1J1HSH4"/>
<organism evidence="14 15">
    <name type="scientific">Clunio marinus</name>
    <dbReference type="NCBI Taxonomy" id="568069"/>
    <lineage>
        <taxon>Eukaryota</taxon>
        <taxon>Metazoa</taxon>
        <taxon>Ecdysozoa</taxon>
        <taxon>Arthropoda</taxon>
        <taxon>Hexapoda</taxon>
        <taxon>Insecta</taxon>
        <taxon>Pterygota</taxon>
        <taxon>Neoptera</taxon>
        <taxon>Endopterygota</taxon>
        <taxon>Diptera</taxon>
        <taxon>Nematocera</taxon>
        <taxon>Chironomoidea</taxon>
        <taxon>Chironomidae</taxon>
        <taxon>Clunio</taxon>
    </lineage>
</organism>
<keyword evidence="5 10" id="KW-0106">Calcium</keyword>
<evidence type="ECO:0000313" key="14">
    <source>
        <dbReference type="EMBL" id="CRK91007.1"/>
    </source>
</evidence>
<feature type="domain" description="EGF-like" evidence="12">
    <location>
        <begin position="271"/>
        <end position="309"/>
    </location>
</feature>
<dbReference type="STRING" id="568069.A0A1J1HSH4"/>
<dbReference type="CDD" id="cd00054">
    <property type="entry name" value="EGF_CA"/>
    <property type="match status" value="2"/>
</dbReference>
<dbReference type="InterPro" id="IPR008859">
    <property type="entry name" value="Thrombospondin_C"/>
</dbReference>
<evidence type="ECO:0000256" key="5">
    <source>
        <dbReference type="ARBA" id="ARBA00022837"/>
    </source>
</evidence>
<dbReference type="Pfam" id="PF07645">
    <property type="entry name" value="EGF_CA"/>
    <property type="match status" value="2"/>
</dbReference>
<dbReference type="InterPro" id="IPR003367">
    <property type="entry name" value="Thrombospondin_3-like_rpt"/>
</dbReference>
<comment type="similarity">
    <text evidence="1">Belongs to the thrombospondin family.</text>
</comment>
<evidence type="ECO:0000256" key="2">
    <source>
        <dbReference type="ARBA" id="ARBA00022536"/>
    </source>
</evidence>
<proteinExistence type="inferred from homology"/>
<feature type="repeat" description="TSP type-3" evidence="10">
    <location>
        <begin position="549"/>
        <end position="584"/>
    </location>
</feature>
<dbReference type="Pfam" id="PF05735">
    <property type="entry name" value="TSP_C"/>
    <property type="match status" value="1"/>
</dbReference>
<dbReference type="OrthoDB" id="14563at2759"/>
<keyword evidence="6" id="KW-0130">Cell adhesion</keyword>
<evidence type="ECO:0000256" key="10">
    <source>
        <dbReference type="PROSITE-ProRule" id="PRU00634"/>
    </source>
</evidence>
<evidence type="ECO:0000256" key="6">
    <source>
        <dbReference type="ARBA" id="ARBA00022889"/>
    </source>
</evidence>
<keyword evidence="7" id="KW-1015">Disulfide bond</keyword>
<dbReference type="GO" id="GO:0007155">
    <property type="term" value="P:cell adhesion"/>
    <property type="evidence" value="ECO:0007669"/>
    <property type="project" value="UniProtKB-KW"/>
</dbReference>
<keyword evidence="4" id="KW-0677">Repeat</keyword>
<dbReference type="PROSITE" id="PS00010">
    <property type="entry name" value="ASX_HYDROXYL"/>
    <property type="match status" value="1"/>
</dbReference>
<dbReference type="Pfam" id="PF02412">
    <property type="entry name" value="TSP_3"/>
    <property type="match status" value="5"/>
</dbReference>
<dbReference type="PROSITE" id="PS51236">
    <property type="entry name" value="TSP_CTER"/>
    <property type="match status" value="1"/>
</dbReference>
<dbReference type="InterPro" id="IPR000152">
    <property type="entry name" value="EGF-type_Asp/Asn_hydroxyl_site"/>
</dbReference>
<keyword evidence="2 9" id="KW-0245">EGF-like domain</keyword>
<evidence type="ECO:0000256" key="3">
    <source>
        <dbReference type="ARBA" id="ARBA00022729"/>
    </source>
</evidence>
<dbReference type="FunFam" id="2.10.25.10:FF:000003">
    <property type="entry name" value="fibrillin-1 isoform X1"/>
    <property type="match status" value="1"/>
</dbReference>
<dbReference type="SUPFAM" id="SSF103647">
    <property type="entry name" value="TSP type-3 repeat"/>
    <property type="match status" value="3"/>
</dbReference>
<dbReference type="SUPFAM" id="SSF49899">
    <property type="entry name" value="Concanavalin A-like lectins/glucanases"/>
    <property type="match status" value="1"/>
</dbReference>
<feature type="chain" id="PRO_5013153668" evidence="11">
    <location>
        <begin position="23"/>
        <end position="865"/>
    </location>
</feature>
<dbReference type="InterPro" id="IPR000742">
    <property type="entry name" value="EGF"/>
</dbReference>
<dbReference type="FunFam" id="4.10.1080.10:FF:000004">
    <property type="entry name" value="Cartilage oligomeric matrix protein"/>
    <property type="match status" value="1"/>
</dbReference>
<evidence type="ECO:0000259" key="13">
    <source>
        <dbReference type="PROSITE" id="PS51236"/>
    </source>
</evidence>
<sequence>MKKRKNILLLMIVAIVLHETKCQQDSEDASYEDIGEPFVQQNCNDKLLKGINELTDLVRAIQKEFVYQNAEIKHVQSLIENCGACQTPYDKNTCRYANPCFEGVECHDTSSGMVCGKCPRGFVGDGKSCRRVEMCEDRPCYQDVDCRDTEEGAVCGPCPPGYTGNGRHCEVLRNICEDHPCEFGFECIQLNEAPYFACRECPQGSISLDGFYCTDIDECKDVQPCDPKARCTNLSPGFRCDPCPAGYDGRHSLGIFMERIDASFQAQYCDDINECQEQRALCGANMECINTPGSYACQCKPGFTLSNNTNDCVLMPGYCLDGLTVCDKNAMCRQIGARRFDCKCKVGYAGDGYRCAPDRDLDGWPDYGLRCSNPFCSQDNCPSIPNSGQEDTDGDGIGDVCDPDIDNDGILNKADNCVYIYNPDQADTDDVERDKVGDACDNCVRVFNGDQIDTDNDGLGDACDPDIDNDGIYNEDDNCPYVANQDQMDTDFDRIGDVCDNCDLTPNMNQRDSDDDLVGDSCDNDIDTDDDGIQDNRDNCVYVPNADQTDTDGDGMGDACDDDIDNDMILNDVDNCVFTPNYDQIDTNGDGNGDACGDDFDGDSVKNFDDVCPYNNKIISTDFRKFQRVRLDPVGDNQKDPKWVIYNKGAEMVQTLNSDPGLAIGYDSFTNVDFEGTLFVDTEIDDDYIGFIFSYQSNRRFYAVTWKRNAQEYWDKTPFVAYAEPGIQIKLVNSNTGPGEFLRNSLWHTGTTSNEVKLLWKDPRNVGWKEKTAYRWHLIHRPKIGLINMKIFNGKRLVADSGNVYDSTLKGGRLGMYAFSQEMIIWSNLVYRCNDNVPAKIFSKLPPNLQRECQIESYLKRAREF</sequence>
<dbReference type="Proteomes" id="UP000183832">
    <property type="component" value="Unassembled WGS sequence"/>
</dbReference>
<dbReference type="SUPFAM" id="SSF57196">
    <property type="entry name" value="EGF/Laminin"/>
    <property type="match status" value="2"/>
</dbReference>
<dbReference type="Gene3D" id="4.10.1080.10">
    <property type="entry name" value="TSP type-3 repeat"/>
    <property type="match status" value="3"/>
</dbReference>
<evidence type="ECO:0000256" key="1">
    <source>
        <dbReference type="ARBA" id="ARBA00009456"/>
    </source>
</evidence>
<feature type="signal peptide" evidence="11">
    <location>
        <begin position="1"/>
        <end position="22"/>
    </location>
</feature>
<dbReference type="PROSITE" id="PS50026">
    <property type="entry name" value="EGF_3"/>
    <property type="match status" value="2"/>
</dbReference>
<feature type="domain" description="TSP C-terminal" evidence="13">
    <location>
        <begin position="624"/>
        <end position="838"/>
    </location>
</feature>
<gene>
    <name evidence="14" type="primary">similar to Thrombospondin-4-B</name>
    <name evidence="14" type="ORF">CLUMA_CG004695</name>
</gene>
<evidence type="ECO:0000256" key="9">
    <source>
        <dbReference type="PROSITE-ProRule" id="PRU00076"/>
    </source>
</evidence>
<feature type="repeat" description="TSP type-3" evidence="10">
    <location>
        <begin position="452"/>
        <end position="487"/>
    </location>
</feature>
<dbReference type="GO" id="GO:0005576">
    <property type="term" value="C:extracellular region"/>
    <property type="evidence" value="ECO:0007669"/>
    <property type="project" value="InterPro"/>
</dbReference>
<dbReference type="InterPro" id="IPR018097">
    <property type="entry name" value="EGF_Ca-bd_CS"/>
</dbReference>
<dbReference type="InterPro" id="IPR028974">
    <property type="entry name" value="TSP_type-3_rpt"/>
</dbReference>
<dbReference type="InterPro" id="IPR024731">
    <property type="entry name" value="NELL2-like_EGF"/>
</dbReference>
<comment type="caution">
    <text evidence="9">Lacks conserved residue(s) required for the propagation of feature annotation.</text>
</comment>
<name>A0A1J1HSH4_9DIPT</name>
<feature type="repeat" description="TSP type-3" evidence="10">
    <location>
        <begin position="390"/>
        <end position="425"/>
    </location>
</feature>
<dbReference type="PROSITE" id="PS01186">
    <property type="entry name" value="EGF_2"/>
    <property type="match status" value="1"/>
</dbReference>
<evidence type="ECO:0000313" key="15">
    <source>
        <dbReference type="Proteomes" id="UP000183832"/>
    </source>
</evidence>
<dbReference type="PROSITE" id="PS51234">
    <property type="entry name" value="TSP3"/>
    <property type="match status" value="3"/>
</dbReference>
<dbReference type="Gene3D" id="2.60.120.200">
    <property type="match status" value="1"/>
</dbReference>
<dbReference type="PANTHER" id="PTHR10199:SF100">
    <property type="entry name" value="THROMBOSPONDIN, ISOFORM A"/>
    <property type="match status" value="1"/>
</dbReference>
<dbReference type="FunFam" id="4.10.1080.10:FF:000001">
    <property type="entry name" value="Thrombospondin 3"/>
    <property type="match status" value="1"/>
</dbReference>
<accession>A0A1J1HSH4</accession>
<dbReference type="PANTHER" id="PTHR10199">
    <property type="entry name" value="THROMBOSPONDIN"/>
    <property type="match status" value="1"/>
</dbReference>
<keyword evidence="8" id="KW-0325">Glycoprotein</keyword>
<dbReference type="FunFam" id="2.60.120.200:FF:000002">
    <property type="entry name" value="Thrombospondin 3"/>
    <property type="match status" value="1"/>
</dbReference>
<dbReference type="SMART" id="SM00181">
    <property type="entry name" value="EGF"/>
    <property type="match status" value="6"/>
</dbReference>
<dbReference type="InterPro" id="IPR049883">
    <property type="entry name" value="NOTCH1_EGF-like"/>
</dbReference>
<evidence type="ECO:0000256" key="4">
    <source>
        <dbReference type="ARBA" id="ARBA00022737"/>
    </source>
</evidence>